<proteinExistence type="predicted"/>
<dbReference type="InterPro" id="IPR031742">
    <property type="entry name" value="DUF4730"/>
</dbReference>
<reference evidence="3" key="1">
    <citation type="submission" date="2025-08" db="UniProtKB">
        <authorList>
            <consortium name="RefSeq"/>
        </authorList>
    </citation>
    <scope>IDENTIFICATION</scope>
    <source>
        <tissue evidence="3">Blood</tissue>
    </source>
</reference>
<evidence type="ECO:0000313" key="2">
    <source>
        <dbReference type="Proteomes" id="UP001652662"/>
    </source>
</evidence>
<dbReference type="RefSeq" id="XP_070478256.1">
    <property type="nucleotide sequence ID" value="XM_070622155.1"/>
</dbReference>
<evidence type="ECO:0000256" key="1">
    <source>
        <dbReference type="SAM" id="SignalP"/>
    </source>
</evidence>
<dbReference type="GeneID" id="139083700"/>
<dbReference type="PANTHER" id="PTHR36878:SF1">
    <property type="entry name" value="SMALL INTEGRAL MEMBRANE PROTEIN 30"/>
    <property type="match status" value="1"/>
</dbReference>
<name>A0ABM4PM36_EQUPR</name>
<evidence type="ECO:0000313" key="3">
    <source>
        <dbReference type="RefSeq" id="XP_070478256.1"/>
    </source>
</evidence>
<dbReference type="Pfam" id="PF15873">
    <property type="entry name" value="DUF4730"/>
    <property type="match status" value="1"/>
</dbReference>
<gene>
    <name evidence="3" type="primary">LOC139083700</name>
</gene>
<keyword evidence="1" id="KW-0732">Signal</keyword>
<organism evidence="2 3">
    <name type="scientific">Equus przewalskii</name>
    <name type="common">Przewalski's horse</name>
    <name type="synonym">Equus caballus przewalskii</name>
    <dbReference type="NCBI Taxonomy" id="9798"/>
    <lineage>
        <taxon>Eukaryota</taxon>
        <taxon>Metazoa</taxon>
        <taxon>Chordata</taxon>
        <taxon>Craniata</taxon>
        <taxon>Vertebrata</taxon>
        <taxon>Euteleostomi</taxon>
        <taxon>Mammalia</taxon>
        <taxon>Eutheria</taxon>
        <taxon>Laurasiatheria</taxon>
        <taxon>Perissodactyla</taxon>
        <taxon>Equidae</taxon>
        <taxon>Equus</taxon>
    </lineage>
</organism>
<feature type="chain" id="PRO_5047358482" evidence="1">
    <location>
        <begin position="28"/>
        <end position="52"/>
    </location>
</feature>
<dbReference type="Proteomes" id="UP001652662">
    <property type="component" value="Chromosome 5"/>
</dbReference>
<accession>A0ABM4PM36</accession>
<keyword evidence="2" id="KW-1185">Reference proteome</keyword>
<protein>
    <submittedName>
        <fullName evidence="3">Small integral membrane protein 30-like</fullName>
    </submittedName>
</protein>
<dbReference type="PANTHER" id="PTHR36878">
    <property type="entry name" value="SMALL INTEGRAL MEMBRANE PROTEIN 30"/>
    <property type="match status" value="1"/>
</dbReference>
<sequence>MTSVSTQLLLILIKLFLVLPVVEVAQARDAATLLLDTVLSIIDICTCWSVHA</sequence>
<feature type="signal peptide" evidence="1">
    <location>
        <begin position="1"/>
        <end position="27"/>
    </location>
</feature>